<dbReference type="PANTHER" id="PTHR22958:SF1">
    <property type="entry name" value="GLYCEROPHOSPHOCHOLINE PHOSPHODIESTERASE GPCPD1"/>
    <property type="match status" value="1"/>
</dbReference>
<proteinExistence type="predicted"/>
<gene>
    <name evidence="5" type="ORF">CYY_009779</name>
</gene>
<dbReference type="Pfam" id="PF00686">
    <property type="entry name" value="CBM_20"/>
    <property type="match status" value="1"/>
</dbReference>
<dbReference type="PROSITE" id="PS51166">
    <property type="entry name" value="CBM20"/>
    <property type="match status" value="1"/>
</dbReference>
<dbReference type="InterPro" id="IPR017946">
    <property type="entry name" value="PLC-like_Pdiesterase_TIM-brl"/>
</dbReference>
<feature type="compositionally biased region" description="Low complexity" evidence="2">
    <location>
        <begin position="518"/>
        <end position="540"/>
    </location>
</feature>
<dbReference type="InterPro" id="IPR013783">
    <property type="entry name" value="Ig-like_fold"/>
</dbReference>
<dbReference type="PROSITE" id="PS51704">
    <property type="entry name" value="GP_PDE"/>
    <property type="match status" value="1"/>
</dbReference>
<dbReference type="InterPro" id="IPR030395">
    <property type="entry name" value="GP_PDE_dom"/>
</dbReference>
<dbReference type="SMART" id="SM01065">
    <property type="entry name" value="CBM_2"/>
    <property type="match status" value="1"/>
</dbReference>
<dbReference type="CDD" id="cd08572">
    <property type="entry name" value="GDPD_GDE5_like"/>
    <property type="match status" value="1"/>
</dbReference>
<accession>A0A8J4PMC2</accession>
<feature type="region of interest" description="Disordered" evidence="2">
    <location>
        <begin position="516"/>
        <end position="545"/>
    </location>
</feature>
<evidence type="ECO:0000256" key="1">
    <source>
        <dbReference type="ARBA" id="ARBA00022801"/>
    </source>
</evidence>
<dbReference type="GO" id="GO:2001070">
    <property type="term" value="F:starch binding"/>
    <property type="evidence" value="ECO:0007669"/>
    <property type="project" value="InterPro"/>
</dbReference>
<feature type="compositionally biased region" description="Polar residues" evidence="2">
    <location>
        <begin position="25"/>
        <end position="43"/>
    </location>
</feature>
<dbReference type="Proteomes" id="UP000695562">
    <property type="component" value="Unassembled WGS sequence"/>
</dbReference>
<dbReference type="InterPro" id="IPR013784">
    <property type="entry name" value="Carb-bd-like_fold"/>
</dbReference>
<sequence>MVLPKNILDNNNSSNNNNNNHNDIDQQQQYSSPKQLPQFNPNEQQQQQQQIRSNQDKNNNSNNNNNNNNEQDHIINNTIPDEQDLGRCKNIQIFTPSEILLTRVTFKLDIPIGYLTNNQVVSIIGDSNELGCWSVKKSIQLQNTEKTDTHLIWTTTIVFPTSTNITYKYIIVNNLRSPVYLVEWEAAKGVSRHLYIEGKEMFINDGQFGILDSSCKPWVGRGWLPEDEYQLRIQLQVDENPIILFNPLSFDDSELILRIHDPFGLSQDFQLPIYTFKELVLHSSSLQQIGFQVSVVLNETDENGASTPNIDCKVLGKAFITSSQVEKRWGKLYAPIISNEKGGSVIGEFRCNYMVVLPFSHPQNSLSVLWHTFIEQPKSLIGHRGNGKNNFGLNTSAITENTVLSFLTAIRFGGAKMIEFDLQLTFDGIPVIFHDYEIEIQTTEGVVMKETINRLTLDQFLKLKPHKNNSDNPISNAMKKMKKLRVSKSTSDLLALANDDSFNSSIASLLDSHHHHSNINNNSNTTTTTTTTTTNNNNNIPGTISDQHNVIHDRYSTLQEAFTFIPQDIGFMIEIKYPNMAMQKLRNFIAPERNQFVDIILNIVFNEVKDRKIVFLTFDPDIAILLRTKQFRYPVMFLVCSDTPSFLNVFDPDVNVFDTRGNTIKNAVSFVKTVNLDGIVCDSESILSNHSFVNLVHAENLLLFTYGSKNVDPINVKIQNDLGVDGIICDNMTKLSKKIRDDAFQSSI</sequence>
<evidence type="ECO:0000313" key="5">
    <source>
        <dbReference type="EMBL" id="KAF2068901.1"/>
    </source>
</evidence>
<dbReference type="PANTHER" id="PTHR22958">
    <property type="entry name" value="GLYCEROPHOSPHORYL DIESTER PHOSPHODIESTERASE"/>
    <property type="match status" value="1"/>
</dbReference>
<feature type="compositionally biased region" description="Low complexity" evidence="2">
    <location>
        <begin position="10"/>
        <end position="21"/>
    </location>
</feature>
<keyword evidence="1" id="KW-0378">Hydrolase</keyword>
<dbReference type="OrthoDB" id="197419at2759"/>
<evidence type="ECO:0008006" key="7">
    <source>
        <dbReference type="Google" id="ProtNLM"/>
    </source>
</evidence>
<comment type="caution">
    <text evidence="5">The sequence shown here is derived from an EMBL/GenBank/DDBJ whole genome shotgun (WGS) entry which is preliminary data.</text>
</comment>
<keyword evidence="6" id="KW-1185">Reference proteome</keyword>
<dbReference type="AlphaFoldDB" id="A0A8J4PMC2"/>
<dbReference type="SUPFAM" id="SSF51695">
    <property type="entry name" value="PLC-like phosphodiesterases"/>
    <property type="match status" value="1"/>
</dbReference>
<protein>
    <recommendedName>
        <fullName evidence="7">GP-PDE domain-containing protein</fullName>
    </recommendedName>
</protein>
<name>A0A8J4PMC2_9MYCE</name>
<evidence type="ECO:0000259" key="3">
    <source>
        <dbReference type="PROSITE" id="PS51166"/>
    </source>
</evidence>
<evidence type="ECO:0000313" key="6">
    <source>
        <dbReference type="Proteomes" id="UP000695562"/>
    </source>
</evidence>
<feature type="domain" description="CBM20" evidence="3">
    <location>
        <begin position="96"/>
        <end position="220"/>
    </location>
</feature>
<dbReference type="Gene3D" id="3.20.20.190">
    <property type="entry name" value="Phosphatidylinositol (PI) phosphodiesterase"/>
    <property type="match status" value="1"/>
</dbReference>
<dbReference type="EMBL" id="AJWJ01000803">
    <property type="protein sequence ID" value="KAF2068901.1"/>
    <property type="molecule type" value="Genomic_DNA"/>
</dbReference>
<dbReference type="Pfam" id="PF03009">
    <property type="entry name" value="GDPD"/>
    <property type="match status" value="1"/>
</dbReference>
<dbReference type="InterPro" id="IPR051578">
    <property type="entry name" value="GDPD"/>
</dbReference>
<dbReference type="SUPFAM" id="SSF49452">
    <property type="entry name" value="Starch-binding domain-like"/>
    <property type="match status" value="1"/>
</dbReference>
<reference evidence="5" key="1">
    <citation type="submission" date="2020-01" db="EMBL/GenBank/DDBJ databases">
        <title>Development of genomics and gene disruption for Polysphondylium violaceum indicates a role for the polyketide synthase stlB in stalk morphogenesis.</title>
        <authorList>
            <person name="Narita B."/>
            <person name="Kawabe Y."/>
            <person name="Kin K."/>
            <person name="Saito T."/>
            <person name="Gibbs R."/>
            <person name="Kuspa A."/>
            <person name="Muzny D."/>
            <person name="Queller D."/>
            <person name="Richards S."/>
            <person name="Strassman J."/>
            <person name="Sucgang R."/>
            <person name="Worley K."/>
            <person name="Schaap P."/>
        </authorList>
    </citation>
    <scope>NUCLEOTIDE SEQUENCE</scope>
    <source>
        <strain evidence="5">QSvi11</strain>
    </source>
</reference>
<dbReference type="GO" id="GO:0046475">
    <property type="term" value="P:glycerophospholipid catabolic process"/>
    <property type="evidence" value="ECO:0007669"/>
    <property type="project" value="TreeGrafter"/>
</dbReference>
<dbReference type="InterPro" id="IPR002044">
    <property type="entry name" value="CBM20"/>
</dbReference>
<dbReference type="Gene3D" id="2.60.40.10">
    <property type="entry name" value="Immunoglobulins"/>
    <property type="match status" value="1"/>
</dbReference>
<feature type="compositionally biased region" description="Low complexity" evidence="2">
    <location>
        <begin position="58"/>
        <end position="69"/>
    </location>
</feature>
<evidence type="ECO:0000256" key="2">
    <source>
        <dbReference type="SAM" id="MobiDB-lite"/>
    </source>
</evidence>
<organism evidence="5 6">
    <name type="scientific">Polysphondylium violaceum</name>
    <dbReference type="NCBI Taxonomy" id="133409"/>
    <lineage>
        <taxon>Eukaryota</taxon>
        <taxon>Amoebozoa</taxon>
        <taxon>Evosea</taxon>
        <taxon>Eumycetozoa</taxon>
        <taxon>Dictyostelia</taxon>
        <taxon>Dictyosteliales</taxon>
        <taxon>Dictyosteliaceae</taxon>
        <taxon>Polysphondylium</taxon>
    </lineage>
</organism>
<feature type="region of interest" description="Disordered" evidence="2">
    <location>
        <begin position="1"/>
        <end position="74"/>
    </location>
</feature>
<feature type="domain" description="GP-PDE" evidence="4">
    <location>
        <begin position="378"/>
        <end position="739"/>
    </location>
</feature>
<dbReference type="GO" id="GO:0008081">
    <property type="term" value="F:phosphoric diester hydrolase activity"/>
    <property type="evidence" value="ECO:0007669"/>
    <property type="project" value="InterPro"/>
</dbReference>
<evidence type="ECO:0000259" key="4">
    <source>
        <dbReference type="PROSITE" id="PS51704"/>
    </source>
</evidence>